<dbReference type="STRING" id="89093.SAMN04488558_105125"/>
<dbReference type="Pfam" id="PF01933">
    <property type="entry name" value="CofD"/>
    <property type="match status" value="1"/>
</dbReference>
<dbReference type="InterPro" id="IPR010119">
    <property type="entry name" value="Gluconeogen_factor"/>
</dbReference>
<name>A0A1H9DHP4_9LACT</name>
<reference evidence="3 4" key="1">
    <citation type="submission" date="2016-10" db="EMBL/GenBank/DDBJ databases">
        <authorList>
            <person name="de Groot N.N."/>
        </authorList>
    </citation>
    <scope>NUCLEOTIDE SEQUENCE [LARGE SCALE GENOMIC DNA]</scope>
    <source>
        <strain evidence="3 4">DSM 15695</strain>
    </source>
</reference>
<evidence type="ECO:0000313" key="4">
    <source>
        <dbReference type="Proteomes" id="UP000198833"/>
    </source>
</evidence>
<keyword evidence="4" id="KW-1185">Reference proteome</keyword>
<dbReference type="GO" id="GO:0005737">
    <property type="term" value="C:cytoplasm"/>
    <property type="evidence" value="ECO:0007669"/>
    <property type="project" value="UniProtKB-SubCell"/>
</dbReference>
<dbReference type="GO" id="GO:0008360">
    <property type="term" value="P:regulation of cell shape"/>
    <property type="evidence" value="ECO:0007669"/>
    <property type="project" value="UniProtKB-UniRule"/>
</dbReference>
<comment type="subcellular location">
    <subcellularLocation>
        <location evidence="2">Cytoplasm</location>
    </subcellularLocation>
</comment>
<gene>
    <name evidence="3" type="ORF">SAMN04488558_105125</name>
</gene>
<proteinExistence type="inferred from homology"/>
<dbReference type="PANTHER" id="PTHR30135">
    <property type="entry name" value="UNCHARACTERIZED PROTEIN YVCK-RELATED"/>
    <property type="match status" value="1"/>
</dbReference>
<comment type="function">
    <text evidence="2">Required for morphogenesis under gluconeogenic growth conditions.</text>
</comment>
<dbReference type="Proteomes" id="UP000198833">
    <property type="component" value="Unassembled WGS sequence"/>
</dbReference>
<evidence type="ECO:0000313" key="3">
    <source>
        <dbReference type="EMBL" id="SEQ12303.1"/>
    </source>
</evidence>
<accession>A0A1H9DHP4</accession>
<dbReference type="InterPro" id="IPR002882">
    <property type="entry name" value="CofD"/>
</dbReference>
<evidence type="ECO:0000256" key="1">
    <source>
        <dbReference type="ARBA" id="ARBA00022490"/>
    </source>
</evidence>
<dbReference type="NCBIfam" id="TIGR01826">
    <property type="entry name" value="CofD_related"/>
    <property type="match status" value="1"/>
</dbReference>
<dbReference type="HAMAP" id="MF_00973">
    <property type="entry name" value="Gluconeogen_factor"/>
    <property type="match status" value="1"/>
</dbReference>
<dbReference type="PANTHER" id="PTHR30135:SF3">
    <property type="entry name" value="GLUCONEOGENESIS FACTOR-RELATED"/>
    <property type="match status" value="1"/>
</dbReference>
<keyword evidence="1 2" id="KW-0963">Cytoplasm</keyword>
<dbReference type="RefSeq" id="WP_092571661.1">
    <property type="nucleotide sequence ID" value="NZ_FOEN01000005.1"/>
</dbReference>
<dbReference type="CDD" id="cd07187">
    <property type="entry name" value="YvcK_like"/>
    <property type="match status" value="1"/>
</dbReference>
<dbReference type="OrthoDB" id="9783842at2"/>
<dbReference type="InterPro" id="IPR038136">
    <property type="entry name" value="CofD-like_dom_sf"/>
</dbReference>
<organism evidence="3 4">
    <name type="scientific">Ignavigranum ruoffiae</name>
    <dbReference type="NCBI Taxonomy" id="89093"/>
    <lineage>
        <taxon>Bacteria</taxon>
        <taxon>Bacillati</taxon>
        <taxon>Bacillota</taxon>
        <taxon>Bacilli</taxon>
        <taxon>Lactobacillales</taxon>
        <taxon>Aerococcaceae</taxon>
        <taxon>Ignavigranum</taxon>
    </lineage>
</organism>
<dbReference type="SUPFAM" id="SSF142338">
    <property type="entry name" value="CofD-like"/>
    <property type="match status" value="1"/>
</dbReference>
<sequence>MTQNHKYKITVIGGGTGLPVILKGLKHLNADISAIVTVADDGGSSGTLRNYINVVPPGDIRNCMTALSQWDQDLLDLFQYRFDSEDAFLAGHAIGNLIIAALKEMKGSLNEAIQTLAKWMEIKGQILPAAEEPLVLNALFEDGTIAIGESKIAGHRKKIQQVMVTTVDGDPAIKASPQVVDAILEADMIVLGPGSLYTSILPNLMIDEIGQAICQTKAQVVYICNIMTQLGETENFTDANHVEVLHQHLNDHFIDTVLVNLSPVPEDYILHQPNQEYLLQVRHDFKGLQDQGCHIISSDFLNMKDGGAYHDTEEVVHELDHLLDRIKLVGKNKKHQ</sequence>
<dbReference type="AlphaFoldDB" id="A0A1H9DHP4"/>
<comment type="similarity">
    <text evidence="2">Belongs to the gluconeogenesis factor family.</text>
</comment>
<evidence type="ECO:0000256" key="2">
    <source>
        <dbReference type="HAMAP-Rule" id="MF_00973"/>
    </source>
</evidence>
<dbReference type="GO" id="GO:0043743">
    <property type="term" value="F:LPPG:FO 2-phospho-L-lactate transferase activity"/>
    <property type="evidence" value="ECO:0007669"/>
    <property type="project" value="InterPro"/>
</dbReference>
<dbReference type="Gene3D" id="3.40.50.10680">
    <property type="entry name" value="CofD-like domains"/>
    <property type="match status" value="1"/>
</dbReference>
<protein>
    <recommendedName>
        <fullName evidence="2">Putative gluconeogenesis factor</fullName>
    </recommendedName>
</protein>
<dbReference type="EMBL" id="FOEN01000005">
    <property type="protein sequence ID" value="SEQ12303.1"/>
    <property type="molecule type" value="Genomic_DNA"/>
</dbReference>